<dbReference type="GO" id="GO:0003723">
    <property type="term" value="F:RNA binding"/>
    <property type="evidence" value="ECO:0007669"/>
    <property type="project" value="UniProtKB-KW"/>
</dbReference>
<evidence type="ECO:0000256" key="1">
    <source>
        <dbReference type="ARBA" id="ARBA00004123"/>
    </source>
</evidence>
<dbReference type="Proteomes" id="UP001217417">
    <property type="component" value="Unassembled WGS sequence"/>
</dbReference>
<dbReference type="AlphaFoldDB" id="A0AAD7VWJ1"/>
<dbReference type="GO" id="GO:0005732">
    <property type="term" value="C:sno(s)RNA-containing ribonucleoprotein complex"/>
    <property type="evidence" value="ECO:0007669"/>
    <property type="project" value="InterPro"/>
</dbReference>
<feature type="region of interest" description="Disordered" evidence="9">
    <location>
        <begin position="146"/>
        <end position="255"/>
    </location>
</feature>
<feature type="region of interest" description="Disordered" evidence="9">
    <location>
        <begin position="408"/>
        <end position="449"/>
    </location>
</feature>
<accession>A0AAD7VWJ1</accession>
<feature type="compositionally biased region" description="Low complexity" evidence="9">
    <location>
        <begin position="754"/>
        <end position="778"/>
    </location>
</feature>
<feature type="compositionally biased region" description="Polar residues" evidence="9">
    <location>
        <begin position="706"/>
        <end position="722"/>
    </location>
</feature>
<dbReference type="GO" id="GO:0000493">
    <property type="term" value="P:box H/ACA snoRNP assembly"/>
    <property type="evidence" value="ECO:0007669"/>
    <property type="project" value="InterPro"/>
</dbReference>
<dbReference type="EMBL" id="JARPMG010000001">
    <property type="protein sequence ID" value="KAJ8104231.1"/>
    <property type="molecule type" value="Genomic_DNA"/>
</dbReference>
<dbReference type="SUPFAM" id="SSF50447">
    <property type="entry name" value="Translation proteins"/>
    <property type="match status" value="1"/>
</dbReference>
<evidence type="ECO:0000256" key="7">
    <source>
        <dbReference type="ARBA" id="ARBA00022884"/>
    </source>
</evidence>
<dbReference type="GO" id="GO:0006364">
    <property type="term" value="P:rRNA processing"/>
    <property type="evidence" value="ECO:0007669"/>
    <property type="project" value="UniProtKB-KW"/>
</dbReference>
<comment type="similarity">
    <text evidence="2">Belongs to the NAF1 family.</text>
</comment>
<dbReference type="Pfam" id="PF04410">
    <property type="entry name" value="Gar1"/>
    <property type="match status" value="1"/>
</dbReference>
<feature type="region of interest" description="Disordered" evidence="9">
    <location>
        <begin position="479"/>
        <end position="722"/>
    </location>
</feature>
<evidence type="ECO:0000256" key="2">
    <source>
        <dbReference type="ARBA" id="ARBA00009801"/>
    </source>
</evidence>
<gene>
    <name evidence="10" type="ORF">POJ06DRAFT_15853</name>
</gene>
<dbReference type="InterPro" id="IPR007504">
    <property type="entry name" value="H/ACA_rnp_Gar1/Naf1"/>
</dbReference>
<evidence type="ECO:0000256" key="6">
    <source>
        <dbReference type="ARBA" id="ARBA00022553"/>
    </source>
</evidence>
<evidence type="ECO:0000256" key="3">
    <source>
        <dbReference type="ARBA" id="ARBA00021438"/>
    </source>
</evidence>
<feature type="region of interest" description="Disordered" evidence="9">
    <location>
        <begin position="810"/>
        <end position="833"/>
    </location>
</feature>
<feature type="region of interest" description="Disordered" evidence="9">
    <location>
        <begin position="1"/>
        <end position="36"/>
    </location>
</feature>
<dbReference type="RefSeq" id="XP_056047681.1">
    <property type="nucleotide sequence ID" value="XM_056184699.1"/>
</dbReference>
<reference evidence="10" key="1">
    <citation type="submission" date="2023-03" db="EMBL/GenBank/DDBJ databases">
        <title>Near-Complete genome sequence of Lipomyces tetrasporous NRRL Y-64009, an oleaginous yeast capable of growing on lignocellulosic hydrolysates.</title>
        <authorList>
            <consortium name="Lawrence Berkeley National Laboratory"/>
            <person name="Jagtap S.S."/>
            <person name="Liu J.-J."/>
            <person name="Walukiewicz H.E."/>
            <person name="Pangilinan J."/>
            <person name="Lipzen A."/>
            <person name="Ahrendt S."/>
            <person name="Koriabine M."/>
            <person name="Cobaugh K."/>
            <person name="Salamov A."/>
            <person name="Yoshinaga Y."/>
            <person name="Ng V."/>
            <person name="Daum C."/>
            <person name="Grigoriev I.V."/>
            <person name="Slininger P.J."/>
            <person name="Dien B.S."/>
            <person name="Jin Y.-S."/>
            <person name="Rao C.V."/>
        </authorList>
    </citation>
    <scope>NUCLEOTIDE SEQUENCE</scope>
    <source>
        <strain evidence="10">NRRL Y-64009</strain>
    </source>
</reference>
<dbReference type="PANTHER" id="PTHR31633">
    <property type="entry name" value="H/ACA RIBONUCLEOPROTEIN COMPLEX NON-CORE SUBUNIT NAF1"/>
    <property type="match status" value="1"/>
</dbReference>
<dbReference type="GO" id="GO:0005634">
    <property type="term" value="C:nucleus"/>
    <property type="evidence" value="ECO:0007669"/>
    <property type="project" value="UniProtKB-SubCell"/>
</dbReference>
<feature type="region of interest" description="Disordered" evidence="9">
    <location>
        <begin position="754"/>
        <end position="790"/>
    </location>
</feature>
<feature type="compositionally biased region" description="Pro residues" evidence="9">
    <location>
        <begin position="779"/>
        <end position="788"/>
    </location>
</feature>
<comment type="caution">
    <text evidence="10">The sequence shown here is derived from an EMBL/GenBank/DDBJ whole genome shotgun (WGS) entry which is preliminary data.</text>
</comment>
<feature type="compositionally biased region" description="Polar residues" evidence="9">
    <location>
        <begin position="659"/>
        <end position="670"/>
    </location>
</feature>
<keyword evidence="8" id="KW-0539">Nucleus</keyword>
<feature type="compositionally biased region" description="Basic and acidic residues" evidence="9">
    <location>
        <begin position="607"/>
        <end position="656"/>
    </location>
</feature>
<evidence type="ECO:0000256" key="4">
    <source>
        <dbReference type="ARBA" id="ARBA00022517"/>
    </source>
</evidence>
<protein>
    <recommendedName>
        <fullName evidence="3">H/ACA ribonucleoprotein complex non-core subunit NAF1</fullName>
    </recommendedName>
</protein>
<dbReference type="PANTHER" id="PTHR31633:SF1">
    <property type="entry name" value="H_ACA RIBONUCLEOPROTEIN COMPLEX NON-CORE SUBUNIT NAF1"/>
    <property type="match status" value="1"/>
</dbReference>
<dbReference type="Gene3D" id="2.40.10.230">
    <property type="entry name" value="Probable tRNA pseudouridine synthase domain"/>
    <property type="match status" value="1"/>
</dbReference>
<feature type="compositionally biased region" description="Polar residues" evidence="9">
    <location>
        <begin position="418"/>
        <end position="435"/>
    </location>
</feature>
<name>A0AAD7VWJ1_9ASCO</name>
<feature type="region of interest" description="Disordered" evidence="9">
    <location>
        <begin position="73"/>
        <end position="92"/>
    </location>
</feature>
<feature type="compositionally biased region" description="Low complexity" evidence="9">
    <location>
        <begin position="671"/>
        <end position="688"/>
    </location>
</feature>
<evidence type="ECO:0000256" key="8">
    <source>
        <dbReference type="ARBA" id="ARBA00023242"/>
    </source>
</evidence>
<keyword evidence="11" id="KW-1185">Reference proteome</keyword>
<feature type="compositionally biased region" description="Basic residues" evidence="9">
    <location>
        <begin position="597"/>
        <end position="606"/>
    </location>
</feature>
<feature type="compositionally biased region" description="Low complexity" evidence="9">
    <location>
        <begin position="898"/>
        <end position="912"/>
    </location>
</feature>
<dbReference type="GeneID" id="80879865"/>
<proteinExistence type="inferred from homology"/>
<dbReference type="InterPro" id="IPR038664">
    <property type="entry name" value="Gar1/Naf1_Cbf5-bd_sf"/>
</dbReference>
<feature type="region of interest" description="Disordered" evidence="9">
    <location>
        <begin position="898"/>
        <end position="922"/>
    </location>
</feature>
<evidence type="ECO:0000256" key="5">
    <source>
        <dbReference type="ARBA" id="ARBA00022552"/>
    </source>
</evidence>
<evidence type="ECO:0000313" key="10">
    <source>
        <dbReference type="EMBL" id="KAJ8104231.1"/>
    </source>
</evidence>
<keyword evidence="6" id="KW-0597">Phosphoprotein</keyword>
<feature type="compositionally biased region" description="Acidic residues" evidence="9">
    <location>
        <begin position="205"/>
        <end position="224"/>
    </location>
</feature>
<dbReference type="InterPro" id="IPR040309">
    <property type="entry name" value="Naf1"/>
</dbReference>
<feature type="compositionally biased region" description="Low complexity" evidence="9">
    <location>
        <begin position="573"/>
        <end position="590"/>
    </location>
</feature>
<dbReference type="GO" id="GO:0001522">
    <property type="term" value="P:pseudouridine synthesis"/>
    <property type="evidence" value="ECO:0007669"/>
    <property type="project" value="InterPro"/>
</dbReference>
<evidence type="ECO:0000256" key="9">
    <source>
        <dbReference type="SAM" id="MobiDB-lite"/>
    </source>
</evidence>
<keyword evidence="4" id="KW-0690">Ribosome biogenesis</keyword>
<keyword evidence="7" id="KW-0694">RNA-binding</keyword>
<comment type="subcellular location">
    <subcellularLocation>
        <location evidence="1">Nucleus</location>
    </subcellularLocation>
</comment>
<feature type="compositionally biased region" description="Acidic residues" evidence="9">
    <location>
        <begin position="484"/>
        <end position="498"/>
    </location>
</feature>
<sequence length="922" mass="101333">MDDTPLPDLSEAEALGSIQEPATPGPMSAATTDEVGDTIIVALPSTITTTDPPTEAPVEGRAGTDVLNTTLAAPAASERQGGAEGDSIRVESETHSVVVPFTIEDDMPSTTDVTKEANESAEADETVAPAMSSFEVALMNPDASVRYESDEEDSGQTSQEVAGDDVDLARVPHPFVIDEPEAESAPATTNGSAVPVGADAKSGTDEGEIEESTSESESSSEDGDSAVPAASARPDPDDMDDEDVNTGPLRTKNEVVDAPVKPIDVDISPTERIEKLGVIERVVGKTVIVKALTSGEYQVLDQDSILVFGDRSLFGRVYETLGPVQKPIYSVKFNTDAEASNYLSRINNEVYYVPRFSTFVFTAEIKALRGSDASNWNDEEVDENEQEFSDDEAEAEFKRRQKELRKLTVQVKDDHSPSKNSEASQSPAMQRQFQRTLAPPNTEPYSFADLAGQDNDFLDQLASRIPVPRQPADLNAALVNNSDDSNEDADGDSGSEDGNEVRAVDVQSQSPIAVPRGAPRAPRSYDDEPYKTLARPTSLLMTHFQKTRQTDEPLAMASRPAAADVLFTDRDSQSPVPSSGSRSPVMSRSGDALTNSQKRRRRRKRKEERERREHDDKRWEVERIRERGRDRDRANRQRNREEELRAREYLLQRDGRAGQATNSPAPSNASPYQPSGLPQLPQPVQQDLKSATFLQQFPSLSPYFGGQTTARQQPPQSHYPYGQQNFQNIAQKLPPGAHVNPAFLAQFASGMLAQQQQQQHQQAQQQQQQLPRAPQQQYQPPPPVPQQPDPQQSYLALLQQQLQQQQQQVLQQQQATQAPPPPPIAMQPQTQYQNQTQAQLQQQLQAILQQMQSNAQRQQQVQQQSLAAAVAPQQAPVPAPPSSDDAFARAQYQLNLLGMLQGNQNQSQGPRPNGDPRDPRNR</sequence>
<dbReference type="InterPro" id="IPR009000">
    <property type="entry name" value="Transl_B-barrel_sf"/>
</dbReference>
<keyword evidence="5" id="KW-0698">rRNA processing</keyword>
<organism evidence="10 11">
    <name type="scientific">Lipomyces tetrasporus</name>
    <dbReference type="NCBI Taxonomy" id="54092"/>
    <lineage>
        <taxon>Eukaryota</taxon>
        <taxon>Fungi</taxon>
        <taxon>Dikarya</taxon>
        <taxon>Ascomycota</taxon>
        <taxon>Saccharomycotina</taxon>
        <taxon>Lipomycetes</taxon>
        <taxon>Lipomycetales</taxon>
        <taxon>Lipomycetaceae</taxon>
        <taxon>Lipomyces</taxon>
    </lineage>
</organism>
<evidence type="ECO:0000313" key="11">
    <source>
        <dbReference type="Proteomes" id="UP001217417"/>
    </source>
</evidence>